<keyword evidence="1" id="KW-0472">Membrane</keyword>
<evidence type="ECO:0000256" key="1">
    <source>
        <dbReference type="SAM" id="Phobius"/>
    </source>
</evidence>
<keyword evidence="1" id="KW-0812">Transmembrane</keyword>
<accession>A0A8A0RNC9</accession>
<dbReference type="InterPro" id="IPR012902">
    <property type="entry name" value="N_methyl_site"/>
</dbReference>
<evidence type="ECO:0000313" key="3">
    <source>
        <dbReference type="Proteomes" id="UP000662904"/>
    </source>
</evidence>
<feature type="transmembrane region" description="Helical" evidence="1">
    <location>
        <begin position="12"/>
        <end position="35"/>
    </location>
</feature>
<dbReference type="NCBIfam" id="TIGR02532">
    <property type="entry name" value="IV_pilin_GFxxxE"/>
    <property type="match status" value="1"/>
</dbReference>
<dbReference type="EMBL" id="CP059066">
    <property type="protein sequence ID" value="QSQ09392.1"/>
    <property type="molecule type" value="Genomic_DNA"/>
</dbReference>
<gene>
    <name evidence="2" type="ORF">H0A61_01755</name>
</gene>
<organism evidence="2 3">
    <name type="scientific">Koleobacter methoxysyntrophicus</name>
    <dbReference type="NCBI Taxonomy" id="2751313"/>
    <lineage>
        <taxon>Bacteria</taxon>
        <taxon>Bacillati</taxon>
        <taxon>Bacillota</taxon>
        <taxon>Clostridia</taxon>
        <taxon>Koleobacterales</taxon>
        <taxon>Koleobacteraceae</taxon>
        <taxon>Koleobacter</taxon>
    </lineage>
</organism>
<dbReference type="Pfam" id="PF07963">
    <property type="entry name" value="N_methyl"/>
    <property type="match status" value="1"/>
</dbReference>
<keyword evidence="1" id="KW-1133">Transmembrane helix</keyword>
<keyword evidence="3" id="KW-1185">Reference proteome</keyword>
<evidence type="ECO:0008006" key="4">
    <source>
        <dbReference type="Google" id="ProtNLM"/>
    </source>
</evidence>
<protein>
    <recommendedName>
        <fullName evidence="4">Prepilin-type N-terminal cleavage/methylation domain-containing protein</fullName>
    </recommendedName>
</protein>
<dbReference type="Proteomes" id="UP000662904">
    <property type="component" value="Chromosome"/>
</dbReference>
<proteinExistence type="predicted"/>
<dbReference type="KEGG" id="kme:H0A61_01755"/>
<reference evidence="2" key="1">
    <citation type="submission" date="2020-07" db="EMBL/GenBank/DDBJ databases">
        <title>Koleobacter methoxysyntrophicus gen. nov., sp. nov., a novel anaerobic bacterium isolated from deep subsurface oil field and proposal of Koleobacterales ord. nov. in the phylum Firmicutes.</title>
        <authorList>
            <person name="Sakamoto S."/>
            <person name="Tamaki H."/>
        </authorList>
    </citation>
    <scope>NUCLEOTIDE SEQUENCE</scope>
    <source>
        <strain evidence="2">NRmbB1</strain>
    </source>
</reference>
<dbReference type="AlphaFoldDB" id="A0A8A0RNC9"/>
<sequence>MKFPDWKNGFTLVEIIVCVALLGIIAAPLLGLLSYTLGSLSYAREETTAVNLARELMEDIKGKPFSTIINYDNYREDPVHGFSDFSRKVNIRELKADLLEITITVSWKQHKVELVSLRGNL</sequence>
<name>A0A8A0RNC9_9FIRM</name>
<dbReference type="RefSeq" id="WP_206706751.1">
    <property type="nucleotide sequence ID" value="NZ_CP059066.1"/>
</dbReference>
<evidence type="ECO:0000313" key="2">
    <source>
        <dbReference type="EMBL" id="QSQ09392.1"/>
    </source>
</evidence>